<name>A0A9N8D6B5_PRORE</name>
<gene>
    <name evidence="1" type="ORF">GHA_03468</name>
</gene>
<organism evidence="1 2">
    <name type="scientific">Providencia rettgeri</name>
    <dbReference type="NCBI Taxonomy" id="587"/>
    <lineage>
        <taxon>Bacteria</taxon>
        <taxon>Pseudomonadati</taxon>
        <taxon>Pseudomonadota</taxon>
        <taxon>Gammaproteobacteria</taxon>
        <taxon>Enterobacterales</taxon>
        <taxon>Morganellaceae</taxon>
        <taxon>Providencia</taxon>
    </lineage>
</organism>
<dbReference type="InterPro" id="IPR036361">
    <property type="entry name" value="SAP_dom_sf"/>
</dbReference>
<reference evidence="1" key="1">
    <citation type="submission" date="2020-05" db="EMBL/GenBank/DDBJ databases">
        <authorList>
            <person name="Delgado-Blas J."/>
        </authorList>
    </citation>
    <scope>NUCLEOTIDE SEQUENCE</scope>
    <source>
        <strain evidence="1">BB1453</strain>
    </source>
</reference>
<dbReference type="RefSeq" id="WP_209102105.1">
    <property type="nucleotide sequence ID" value="NZ_CAHPRV010000002.1"/>
</dbReference>
<dbReference type="Proteomes" id="UP000834611">
    <property type="component" value="Unassembled WGS sequence"/>
</dbReference>
<evidence type="ECO:0008006" key="3">
    <source>
        <dbReference type="Google" id="ProtNLM"/>
    </source>
</evidence>
<dbReference type="EMBL" id="CAHPSF010000011">
    <property type="protein sequence ID" value="CAB5709929.1"/>
    <property type="molecule type" value="Genomic_DNA"/>
</dbReference>
<protein>
    <recommendedName>
        <fullName evidence="3">HeH/LEM domain-containing protein</fullName>
    </recommendedName>
</protein>
<evidence type="ECO:0000313" key="2">
    <source>
        <dbReference type="Proteomes" id="UP000834611"/>
    </source>
</evidence>
<sequence>MAKYEVIIPWHGVIKGQVVEFEELHPVLKPNVRLLSDEAAAALTPSVEQTKKPTKKEVIEKLTELGIEFDEKAKVDELIALLPEE</sequence>
<comment type="caution">
    <text evidence="1">The sequence shown here is derived from an EMBL/GenBank/DDBJ whole genome shotgun (WGS) entry which is preliminary data.</text>
</comment>
<proteinExistence type="predicted"/>
<evidence type="ECO:0000313" key="1">
    <source>
        <dbReference type="EMBL" id="CAB5709929.1"/>
    </source>
</evidence>
<dbReference type="AlphaFoldDB" id="A0A9N8D6B5"/>
<accession>A0A9N8D6B5</accession>
<dbReference type="Gene3D" id="1.10.720.30">
    <property type="entry name" value="SAP domain"/>
    <property type="match status" value="1"/>
</dbReference>